<reference evidence="1" key="1">
    <citation type="submission" date="2019-11" db="UniProtKB">
        <authorList>
            <consortium name="WormBaseParasite"/>
        </authorList>
    </citation>
    <scope>IDENTIFICATION</scope>
</reference>
<evidence type="ECO:0000313" key="1">
    <source>
        <dbReference type="WBParaSite" id="MCU_014219-RA"/>
    </source>
</evidence>
<organism evidence="1">
    <name type="scientific">Mesocestoides corti</name>
    <name type="common">Flatworm</name>
    <dbReference type="NCBI Taxonomy" id="53468"/>
    <lineage>
        <taxon>Eukaryota</taxon>
        <taxon>Metazoa</taxon>
        <taxon>Spiralia</taxon>
        <taxon>Lophotrochozoa</taxon>
        <taxon>Platyhelminthes</taxon>
        <taxon>Cestoda</taxon>
        <taxon>Eucestoda</taxon>
        <taxon>Cyclophyllidea</taxon>
        <taxon>Mesocestoididae</taxon>
        <taxon>Mesocestoides</taxon>
    </lineage>
</organism>
<accession>A0A5K3G235</accession>
<proteinExistence type="predicted"/>
<sequence length="129" mass="14615">MGQAASIRRDRTPHTNVCRSGFTGVSKRSLYAYSKRRSKNDEFGVQLKHTAPRKLSRVEKSTNIPICQECLYDDEEIIRKISSSNDSGILHVEWDPFTNVTFCTSLISGLSHWSLASSTHSAFNIWPRP</sequence>
<name>A0A5K3G235_MESCO</name>
<protein>
    <submittedName>
        <fullName evidence="1">Uncharacterized protein</fullName>
    </submittedName>
</protein>
<dbReference type="WBParaSite" id="MCU_014219-RA">
    <property type="protein sequence ID" value="MCU_014219-RA"/>
    <property type="gene ID" value="MCU_014219"/>
</dbReference>
<dbReference type="AlphaFoldDB" id="A0A5K3G235"/>